<dbReference type="Proteomes" id="UP000248021">
    <property type="component" value="Unassembled WGS sequence"/>
</dbReference>
<dbReference type="GO" id="GO:0008324">
    <property type="term" value="F:monoatomic cation transmembrane transporter activity"/>
    <property type="evidence" value="ECO:0007669"/>
    <property type="project" value="InterPro"/>
</dbReference>
<keyword evidence="5 7" id="KW-1133">Transmembrane helix</keyword>
<feature type="transmembrane region" description="Helical" evidence="7">
    <location>
        <begin position="456"/>
        <end position="479"/>
    </location>
</feature>
<feature type="domain" description="RCK C-terminal" evidence="8">
    <location>
        <begin position="218"/>
        <end position="300"/>
    </location>
</feature>
<comment type="subcellular location">
    <subcellularLocation>
        <location evidence="1">Membrane</location>
        <topology evidence="1">Multi-pass membrane protein</topology>
    </subcellularLocation>
</comment>
<feature type="transmembrane region" description="Helical" evidence="7">
    <location>
        <begin position="579"/>
        <end position="599"/>
    </location>
</feature>
<feature type="transmembrane region" description="Helical" evidence="7">
    <location>
        <begin position="431"/>
        <end position="449"/>
    </location>
</feature>
<feature type="transmembrane region" description="Helical" evidence="7">
    <location>
        <begin position="23"/>
        <end position="44"/>
    </location>
</feature>
<evidence type="ECO:0000256" key="5">
    <source>
        <dbReference type="ARBA" id="ARBA00022989"/>
    </source>
</evidence>
<comment type="caution">
    <text evidence="9">The sequence shown here is derived from an EMBL/GenBank/DDBJ whole genome shotgun (WGS) entry which is preliminary data.</text>
</comment>
<dbReference type="GO" id="GO:0005886">
    <property type="term" value="C:plasma membrane"/>
    <property type="evidence" value="ECO:0007669"/>
    <property type="project" value="TreeGrafter"/>
</dbReference>
<dbReference type="SUPFAM" id="SSF116726">
    <property type="entry name" value="TrkA C-terminal domain-like"/>
    <property type="match status" value="2"/>
</dbReference>
<sequence length="601" mass="62280">MSAIESTALITAITIALFAWNRLPVIVVALGAALALWAAGVVTLEQALAGFGDRAVMFIASLFIVSAALEKTGVTAWAGQLLIAKAGENRRARLLIIIMTAVGCLSALISGGGAVAALIPVVVMAAIRLRQSPSQLLMPLAFAAHAGSNLLLTGAPKNILVSEALEDAGLKGFAFAEFALVGLPLLAGTMAIILILGRRLLPEKTSARLPADFSRHAQTLVEHYGLSDGVFRLRVRATSPYAGRSPADLDIADNPRLALMAAQAGASGLPLRTPTIATGDYLLVKGEAEAVANLAAEKHLALRESGTEPDSGLFNRRSGLAEVVIPPRSALIGRIMFPGMITDSGDLVVLAVQRAGVDLEPGDTMQAGDTLLLEGSWEALDLNLEDPDVLVVNSPDLVRRQAVPMGAGAGVAVTVLAGLVILLATGIVPPAVAGLTAACLLILTGILTVEEAYRAINWTTVILVGAMMPLSVAMVQSGAAQLVADHLVGLTGDAGPTVFLAGLFVLTAGLGQIMSNTATTMLVIPIAMASANGMGVSPRPILMSLCIAGAASFLTPIATATNMMVMGPGGYSFTSYWKLGTPLMLWFFVMAVFYVPLVWRF</sequence>
<gene>
    <name evidence="9" type="ORF">C7450_110128</name>
</gene>
<feature type="transmembrane region" description="Helical" evidence="7">
    <location>
        <begin position="56"/>
        <end position="74"/>
    </location>
</feature>
<protein>
    <submittedName>
        <fullName evidence="9">Di/tricarboxylate transporter</fullName>
    </submittedName>
</protein>
<evidence type="ECO:0000256" key="3">
    <source>
        <dbReference type="ARBA" id="ARBA00022692"/>
    </source>
</evidence>
<dbReference type="RefSeq" id="WP_110376786.1">
    <property type="nucleotide sequence ID" value="NZ_JAHBRY010000003.1"/>
</dbReference>
<evidence type="ECO:0000259" key="8">
    <source>
        <dbReference type="PROSITE" id="PS51202"/>
    </source>
</evidence>
<evidence type="ECO:0000313" key="9">
    <source>
        <dbReference type="EMBL" id="PXW55189.1"/>
    </source>
</evidence>
<dbReference type="Pfam" id="PF03600">
    <property type="entry name" value="CitMHS"/>
    <property type="match status" value="1"/>
</dbReference>
<dbReference type="OrthoDB" id="9809303at2"/>
<keyword evidence="4" id="KW-0677">Repeat</keyword>
<accession>A0A2V3U0S2</accession>
<reference evidence="9 10" key="1">
    <citation type="submission" date="2018-05" db="EMBL/GenBank/DDBJ databases">
        <title>Genomic Encyclopedia of Type Strains, Phase IV (KMG-IV): sequencing the most valuable type-strain genomes for metagenomic binning, comparative biology and taxonomic classification.</title>
        <authorList>
            <person name="Goeker M."/>
        </authorList>
    </citation>
    <scope>NUCLEOTIDE SEQUENCE [LARGE SCALE GENOMIC DNA]</scope>
    <source>
        <strain evidence="9 10">DSM 6462</strain>
    </source>
</reference>
<evidence type="ECO:0000256" key="6">
    <source>
        <dbReference type="ARBA" id="ARBA00023136"/>
    </source>
</evidence>
<name>A0A2V3U0S2_9HYPH</name>
<dbReference type="PANTHER" id="PTHR43652">
    <property type="entry name" value="BASIC AMINO ACID ANTIPORTER YFCC-RELATED"/>
    <property type="match status" value="1"/>
</dbReference>
<dbReference type="InterPro" id="IPR051679">
    <property type="entry name" value="DASS-Related_Transporters"/>
</dbReference>
<dbReference type="PROSITE" id="PS51202">
    <property type="entry name" value="RCK_C"/>
    <property type="match status" value="1"/>
</dbReference>
<keyword evidence="10" id="KW-1185">Reference proteome</keyword>
<dbReference type="InterPro" id="IPR006037">
    <property type="entry name" value="RCK_C"/>
</dbReference>
<dbReference type="Gene3D" id="3.30.70.1450">
    <property type="entry name" value="Regulator of K+ conductance, C-terminal domain"/>
    <property type="match status" value="1"/>
</dbReference>
<keyword evidence="3 7" id="KW-0812">Transmembrane</keyword>
<dbReference type="GO" id="GO:0006813">
    <property type="term" value="P:potassium ion transport"/>
    <property type="evidence" value="ECO:0007669"/>
    <property type="project" value="InterPro"/>
</dbReference>
<evidence type="ECO:0000256" key="2">
    <source>
        <dbReference type="ARBA" id="ARBA00022448"/>
    </source>
</evidence>
<evidence type="ECO:0000256" key="4">
    <source>
        <dbReference type="ARBA" id="ARBA00022737"/>
    </source>
</evidence>
<feature type="transmembrane region" description="Helical" evidence="7">
    <location>
        <begin position="94"/>
        <end position="124"/>
    </location>
</feature>
<feature type="transmembrane region" description="Helical" evidence="7">
    <location>
        <begin position="402"/>
        <end position="425"/>
    </location>
</feature>
<evidence type="ECO:0000313" key="10">
    <source>
        <dbReference type="Proteomes" id="UP000248021"/>
    </source>
</evidence>
<dbReference type="AlphaFoldDB" id="A0A2V3U0S2"/>
<dbReference type="InterPro" id="IPR036721">
    <property type="entry name" value="RCK_C_sf"/>
</dbReference>
<dbReference type="EMBL" id="QJJK01000010">
    <property type="protein sequence ID" value="PXW55189.1"/>
    <property type="molecule type" value="Genomic_DNA"/>
</dbReference>
<dbReference type="PANTHER" id="PTHR43652:SF2">
    <property type="entry name" value="BASIC AMINO ACID ANTIPORTER YFCC-RELATED"/>
    <property type="match status" value="1"/>
</dbReference>
<feature type="transmembrane region" description="Helical" evidence="7">
    <location>
        <begin position="499"/>
        <end position="529"/>
    </location>
</feature>
<proteinExistence type="predicted"/>
<evidence type="ECO:0000256" key="1">
    <source>
        <dbReference type="ARBA" id="ARBA00004141"/>
    </source>
</evidence>
<feature type="transmembrane region" description="Helical" evidence="7">
    <location>
        <begin position="541"/>
        <end position="559"/>
    </location>
</feature>
<feature type="transmembrane region" description="Helical" evidence="7">
    <location>
        <begin position="175"/>
        <end position="196"/>
    </location>
</feature>
<organism evidence="9 10">
    <name type="scientific">Chelatococcus asaccharovorans</name>
    <dbReference type="NCBI Taxonomy" id="28210"/>
    <lineage>
        <taxon>Bacteria</taxon>
        <taxon>Pseudomonadati</taxon>
        <taxon>Pseudomonadota</taxon>
        <taxon>Alphaproteobacteria</taxon>
        <taxon>Hyphomicrobiales</taxon>
        <taxon>Chelatococcaceae</taxon>
        <taxon>Chelatococcus</taxon>
    </lineage>
</organism>
<evidence type="ECO:0000256" key="7">
    <source>
        <dbReference type="SAM" id="Phobius"/>
    </source>
</evidence>
<keyword evidence="6 7" id="KW-0472">Membrane</keyword>
<dbReference type="InterPro" id="IPR004680">
    <property type="entry name" value="Cit_transptr-like_dom"/>
</dbReference>
<keyword evidence="2" id="KW-0813">Transport</keyword>